<dbReference type="Gene3D" id="3.40.50.10490">
    <property type="entry name" value="Glucose-6-phosphate isomerase like protein, domain 1"/>
    <property type="match status" value="1"/>
</dbReference>
<dbReference type="Proteomes" id="UP001207605">
    <property type="component" value="Unassembled WGS sequence"/>
</dbReference>
<dbReference type="EMBL" id="JAOQJV010000004">
    <property type="protein sequence ID" value="MCU6699672.1"/>
    <property type="molecule type" value="Genomic_DNA"/>
</dbReference>
<dbReference type="PANTHER" id="PTHR38418">
    <property type="entry name" value="SUGAR ISOMERASE, KPSF/GUTQ (AFU_ORTHOLOGUE AFUA_6G08860)"/>
    <property type="match status" value="1"/>
</dbReference>
<keyword evidence="3" id="KW-1185">Reference proteome</keyword>
<protein>
    <submittedName>
        <fullName evidence="2">SIS domain-containing protein</fullName>
    </submittedName>
</protein>
<dbReference type="SUPFAM" id="SSF53697">
    <property type="entry name" value="SIS domain"/>
    <property type="match status" value="1"/>
</dbReference>
<dbReference type="PROSITE" id="PS51464">
    <property type="entry name" value="SIS"/>
    <property type="match status" value="1"/>
</dbReference>
<evidence type="ECO:0000259" key="1">
    <source>
        <dbReference type="PROSITE" id="PS51464"/>
    </source>
</evidence>
<organism evidence="2 3">
    <name type="scientific">Dorea ammoniilytica</name>
    <dbReference type="NCBI Taxonomy" id="2981788"/>
    <lineage>
        <taxon>Bacteria</taxon>
        <taxon>Bacillati</taxon>
        <taxon>Bacillota</taxon>
        <taxon>Clostridia</taxon>
        <taxon>Lachnospirales</taxon>
        <taxon>Lachnospiraceae</taxon>
        <taxon>Dorea</taxon>
    </lineage>
</organism>
<sequence>MQSGDVLVWASRGGKTDELFPILDICHKKSVTVIGITERPESELAKESDIILPIRVTEETDKYNCQGTSSFVAVTAVFGALQAAVIEETGYQNEQFALIHPGGAVGKRLAEKR</sequence>
<accession>A0ABT2S5L9</accession>
<dbReference type="InterPro" id="IPR046348">
    <property type="entry name" value="SIS_dom_sf"/>
</dbReference>
<dbReference type="Pfam" id="PF01380">
    <property type="entry name" value="SIS"/>
    <property type="match status" value="1"/>
</dbReference>
<evidence type="ECO:0000313" key="3">
    <source>
        <dbReference type="Proteomes" id="UP001207605"/>
    </source>
</evidence>
<proteinExistence type="predicted"/>
<dbReference type="InterPro" id="IPR001347">
    <property type="entry name" value="SIS_dom"/>
</dbReference>
<comment type="caution">
    <text evidence="2">The sequence shown here is derived from an EMBL/GenBank/DDBJ whole genome shotgun (WGS) entry which is preliminary data.</text>
</comment>
<feature type="domain" description="SIS" evidence="1">
    <location>
        <begin position="1"/>
        <end position="83"/>
    </location>
</feature>
<dbReference type="PANTHER" id="PTHR38418:SF2">
    <property type="entry name" value="SUGAR ISOMERASE, KPSF_GUTQ (AFU_ORTHOLOGUE AFUA_6G08860)"/>
    <property type="match status" value="1"/>
</dbReference>
<evidence type="ECO:0000313" key="2">
    <source>
        <dbReference type="EMBL" id="MCU6699672.1"/>
    </source>
</evidence>
<dbReference type="RefSeq" id="WP_262581229.1">
    <property type="nucleotide sequence ID" value="NZ_JAOQJV010000004.1"/>
</dbReference>
<gene>
    <name evidence="2" type="ORF">OCV65_05395</name>
</gene>
<name>A0ABT2S5L9_9FIRM</name>
<reference evidence="2 3" key="1">
    <citation type="journal article" date="2021" name="ISME Commun">
        <title>Automated analysis of genomic sequences facilitates high-throughput and comprehensive description of bacteria.</title>
        <authorList>
            <person name="Hitch T.C.A."/>
        </authorList>
    </citation>
    <scope>NUCLEOTIDE SEQUENCE [LARGE SCALE GENOMIC DNA]</scope>
    <source>
        <strain evidence="2 3">Sanger_02</strain>
    </source>
</reference>